<organism evidence="2 3">
    <name type="scientific">Azotobacter bryophylli</name>
    <dbReference type="NCBI Taxonomy" id="1986537"/>
    <lineage>
        <taxon>Bacteria</taxon>
        <taxon>Pseudomonadati</taxon>
        <taxon>Pseudomonadota</taxon>
        <taxon>Gammaproteobacteria</taxon>
        <taxon>Pseudomonadales</taxon>
        <taxon>Pseudomonadaceae</taxon>
        <taxon>Azotobacter</taxon>
    </lineage>
</organism>
<evidence type="ECO:0000256" key="1">
    <source>
        <dbReference type="SAM" id="MobiDB-lite"/>
    </source>
</evidence>
<dbReference type="EMBL" id="JBHRSJ010000035">
    <property type="protein sequence ID" value="MFC2974552.1"/>
    <property type="molecule type" value="Genomic_DNA"/>
</dbReference>
<name>A0ABV7AYK6_9GAMM</name>
<comment type="caution">
    <text evidence="2">The sequence shown here is derived from an EMBL/GenBank/DDBJ whole genome shotgun (WGS) entry which is preliminary data.</text>
</comment>
<feature type="region of interest" description="Disordered" evidence="1">
    <location>
        <begin position="258"/>
        <end position="282"/>
    </location>
</feature>
<protein>
    <submittedName>
        <fullName evidence="2">Uncharacterized protein</fullName>
    </submittedName>
</protein>
<dbReference type="Proteomes" id="UP001595457">
    <property type="component" value="Unassembled WGS sequence"/>
</dbReference>
<keyword evidence="3" id="KW-1185">Reference proteome</keyword>
<accession>A0ABV7AYK6</accession>
<reference evidence="3" key="1">
    <citation type="journal article" date="2019" name="Int. J. Syst. Evol. Microbiol.">
        <title>The Global Catalogue of Microorganisms (GCM) 10K type strain sequencing project: providing services to taxonomists for standard genome sequencing and annotation.</title>
        <authorList>
            <consortium name="The Broad Institute Genomics Platform"/>
            <consortium name="The Broad Institute Genome Sequencing Center for Infectious Disease"/>
            <person name="Wu L."/>
            <person name="Ma J."/>
        </authorList>
    </citation>
    <scope>NUCLEOTIDE SEQUENCE [LARGE SCALE GENOMIC DNA]</scope>
    <source>
        <strain evidence="3">KCTC 62195</strain>
    </source>
</reference>
<evidence type="ECO:0000313" key="3">
    <source>
        <dbReference type="Proteomes" id="UP001595457"/>
    </source>
</evidence>
<evidence type="ECO:0000313" key="2">
    <source>
        <dbReference type="EMBL" id="MFC2974552.1"/>
    </source>
</evidence>
<dbReference type="RefSeq" id="WP_377816797.1">
    <property type="nucleotide sequence ID" value="NZ_JBHRSJ010000035.1"/>
</dbReference>
<proteinExistence type="predicted"/>
<gene>
    <name evidence="2" type="ORF">ACFOJE_20360</name>
</gene>
<sequence>MTTLISWITYDQNKQSSLYIASDSRLSWSSQVTWDSGRKVYCSSKYPDILGYCGDVTFCSQITSQVMTYIDSCEVFEVEPSPHQRFQLIYNLIKRSFGAYPTKCALDEFSIIYATRIKKYSFAAFEIKWSKAKGWESNELKIPNQTGIITASGSGGGIYKNRYRNNFERSDISGYSRSYYSCLYHHVISGDDPLTGGPIQLAGIFNTKAAIHHGVLMGGARYIYGMEVDETQNMNCVRWINENFENCDGQALVRHANAQRQPLPKNIGKPLGKDSRRKPLPR</sequence>